<keyword evidence="4" id="KW-1185">Reference proteome</keyword>
<dbReference type="PANTHER" id="PTHR10724">
    <property type="entry name" value="30S RIBOSOMAL PROTEIN S1"/>
    <property type="match status" value="1"/>
</dbReference>
<evidence type="ECO:0000313" key="4">
    <source>
        <dbReference type="Proteomes" id="UP000248646"/>
    </source>
</evidence>
<dbReference type="SUPFAM" id="SSF50249">
    <property type="entry name" value="Nucleic acid-binding proteins"/>
    <property type="match status" value="1"/>
</dbReference>
<dbReference type="OrthoDB" id="9810507at2"/>
<dbReference type="Gene3D" id="2.40.50.140">
    <property type="entry name" value="Nucleic acid-binding proteins"/>
    <property type="match status" value="1"/>
</dbReference>
<accession>A0A2W7MHN9</accession>
<organism evidence="3 4">
    <name type="scientific">Psychrobacillus insolitus</name>
    <dbReference type="NCBI Taxonomy" id="1461"/>
    <lineage>
        <taxon>Bacteria</taxon>
        <taxon>Bacillati</taxon>
        <taxon>Bacillota</taxon>
        <taxon>Bacilli</taxon>
        <taxon>Bacillales</taxon>
        <taxon>Bacillaceae</taxon>
        <taxon>Psychrobacillus</taxon>
    </lineage>
</organism>
<dbReference type="FunFam" id="2.40.50.140:FF:000051">
    <property type="entry name" value="RNA-binding transcriptional accessory protein"/>
    <property type="match status" value="1"/>
</dbReference>
<evidence type="ECO:0000259" key="2">
    <source>
        <dbReference type="PROSITE" id="PS50126"/>
    </source>
</evidence>
<dbReference type="InterPro" id="IPR035104">
    <property type="entry name" value="Ribosomal_protein_S1-like"/>
</dbReference>
<proteinExistence type="predicted"/>
<comment type="caution">
    <text evidence="3">The sequence shown here is derived from an EMBL/GenBank/DDBJ whole genome shotgun (WGS) entry which is preliminary data.</text>
</comment>
<feature type="domain" description="S1 motif" evidence="2">
    <location>
        <begin position="8"/>
        <end position="77"/>
    </location>
</feature>
<gene>
    <name evidence="3" type="ORF">C7437_1038</name>
</gene>
<reference evidence="3 4" key="1">
    <citation type="submission" date="2018-06" db="EMBL/GenBank/DDBJ databases">
        <title>Genomic Encyclopedia of Type Strains, Phase IV (KMG-IV): sequencing the most valuable type-strain genomes for metagenomic binning, comparative biology and taxonomic classification.</title>
        <authorList>
            <person name="Goeker M."/>
        </authorList>
    </citation>
    <scope>NUCLEOTIDE SEQUENCE [LARGE SCALE GENOMIC DNA]</scope>
    <source>
        <strain evidence="3 4">DSM 5</strain>
    </source>
</reference>
<dbReference type="PRINTS" id="PR00681">
    <property type="entry name" value="RIBOSOMALS1"/>
</dbReference>
<dbReference type="GO" id="GO:0005737">
    <property type="term" value="C:cytoplasm"/>
    <property type="evidence" value="ECO:0007669"/>
    <property type="project" value="UniProtKB-ARBA"/>
</dbReference>
<dbReference type="EMBL" id="QKZI01000003">
    <property type="protein sequence ID" value="PZX04761.1"/>
    <property type="molecule type" value="Genomic_DNA"/>
</dbReference>
<evidence type="ECO:0000256" key="1">
    <source>
        <dbReference type="SAM" id="MobiDB-lite"/>
    </source>
</evidence>
<dbReference type="SMART" id="SM00316">
    <property type="entry name" value="S1"/>
    <property type="match status" value="1"/>
</dbReference>
<dbReference type="GO" id="GO:0003729">
    <property type="term" value="F:mRNA binding"/>
    <property type="evidence" value="ECO:0007669"/>
    <property type="project" value="TreeGrafter"/>
</dbReference>
<dbReference type="GO" id="GO:0003735">
    <property type="term" value="F:structural constituent of ribosome"/>
    <property type="evidence" value="ECO:0007669"/>
    <property type="project" value="TreeGrafter"/>
</dbReference>
<name>A0A2W7MHN9_9BACI</name>
<dbReference type="Pfam" id="PF00575">
    <property type="entry name" value="S1"/>
    <property type="match status" value="1"/>
</dbReference>
<dbReference type="InterPro" id="IPR003029">
    <property type="entry name" value="S1_domain"/>
</dbReference>
<dbReference type="InterPro" id="IPR012340">
    <property type="entry name" value="NA-bd_OB-fold"/>
</dbReference>
<dbReference type="NCBIfam" id="NF005973">
    <property type="entry name" value="PRK08059.1"/>
    <property type="match status" value="1"/>
</dbReference>
<dbReference type="Proteomes" id="UP000248646">
    <property type="component" value="Unassembled WGS sequence"/>
</dbReference>
<dbReference type="GO" id="GO:0006412">
    <property type="term" value="P:translation"/>
    <property type="evidence" value="ECO:0007669"/>
    <property type="project" value="TreeGrafter"/>
</dbReference>
<dbReference type="InterPro" id="IPR050437">
    <property type="entry name" value="Ribos_protein_bS1-like"/>
</dbReference>
<dbReference type="RefSeq" id="WP_111439425.1">
    <property type="nucleotide sequence ID" value="NZ_QKZI01000003.1"/>
</dbReference>
<dbReference type="PROSITE" id="PS50126">
    <property type="entry name" value="S1"/>
    <property type="match status" value="1"/>
</dbReference>
<dbReference type="NCBIfam" id="NF040579">
    <property type="entry name" value="S1_dom_CvfD"/>
    <property type="match status" value="1"/>
</dbReference>
<protein>
    <submittedName>
        <fullName evidence="3">General stress protein 13</fullName>
    </submittedName>
</protein>
<feature type="compositionally biased region" description="Basic and acidic residues" evidence="1">
    <location>
        <begin position="83"/>
        <end position="93"/>
    </location>
</feature>
<sequence>MTNTYKVGDVVSGIVTGIQPYGAFVSLDETTQGLVHISEITYGYVKEVSEFLTVAQAVKVKVLEVDMDAGKISLSIRELQEKPLMPKKEDRPRKSLQARVDENDEEGFNTLKEKLADWIKQSIE</sequence>
<evidence type="ECO:0000313" key="3">
    <source>
        <dbReference type="EMBL" id="PZX04761.1"/>
    </source>
</evidence>
<feature type="region of interest" description="Disordered" evidence="1">
    <location>
        <begin position="83"/>
        <end position="103"/>
    </location>
</feature>
<dbReference type="AlphaFoldDB" id="A0A2W7MHN9"/>